<dbReference type="PROSITE" id="PS50928">
    <property type="entry name" value="ABC_TM1"/>
    <property type="match status" value="1"/>
</dbReference>
<keyword evidence="9 10" id="KW-0472">Membrane</keyword>
<dbReference type="Gene3D" id="1.10.3720.10">
    <property type="entry name" value="MetI-like"/>
    <property type="match status" value="1"/>
</dbReference>
<evidence type="ECO:0000256" key="8">
    <source>
        <dbReference type="ARBA" id="ARBA00022989"/>
    </source>
</evidence>
<dbReference type="PANTHER" id="PTHR30183">
    <property type="entry name" value="MOLYBDENUM TRANSPORT SYSTEM PERMEASE PROTEIN MODB"/>
    <property type="match status" value="1"/>
</dbReference>
<keyword evidence="14" id="KW-1185">Reference proteome</keyword>
<proteinExistence type="inferred from homology"/>
<comment type="subcellular location">
    <subcellularLocation>
        <location evidence="11">Cell inner membrane</location>
        <topology evidence="11">Multi-pass membrane protein</topology>
    </subcellularLocation>
    <subcellularLocation>
        <location evidence="2 10">Cell membrane</location>
        <topology evidence="2 10">Multi-pass membrane protein</topology>
    </subcellularLocation>
</comment>
<dbReference type="GO" id="GO:0005886">
    <property type="term" value="C:plasma membrane"/>
    <property type="evidence" value="ECO:0007669"/>
    <property type="project" value="UniProtKB-SubCell"/>
</dbReference>
<evidence type="ECO:0000313" key="14">
    <source>
        <dbReference type="Proteomes" id="UP000612361"/>
    </source>
</evidence>
<accession>A0A923ICL5</accession>
<dbReference type="EMBL" id="JACOGG010000026">
    <property type="protein sequence ID" value="MBC3936990.1"/>
    <property type="molecule type" value="Genomic_DNA"/>
</dbReference>
<evidence type="ECO:0000259" key="12">
    <source>
        <dbReference type="PROSITE" id="PS50928"/>
    </source>
</evidence>
<gene>
    <name evidence="13" type="primary">modB</name>
    <name evidence="13" type="ORF">H8K47_16655</name>
</gene>
<organism evidence="13 14">
    <name type="scientific">Undibacterium rugosum</name>
    <dbReference type="NCBI Taxonomy" id="2762291"/>
    <lineage>
        <taxon>Bacteria</taxon>
        <taxon>Pseudomonadati</taxon>
        <taxon>Pseudomonadota</taxon>
        <taxon>Betaproteobacteria</taxon>
        <taxon>Burkholderiales</taxon>
        <taxon>Oxalobacteraceae</taxon>
        <taxon>Undibacterium</taxon>
    </lineage>
</organism>
<dbReference type="NCBIfam" id="TIGR02141">
    <property type="entry name" value="modB_ABC"/>
    <property type="match status" value="1"/>
</dbReference>
<keyword evidence="6 11" id="KW-0500">Molybdenum</keyword>
<feature type="transmembrane region" description="Helical" evidence="10">
    <location>
        <begin position="86"/>
        <end position="106"/>
    </location>
</feature>
<keyword evidence="4 10" id="KW-0813">Transport</keyword>
<evidence type="ECO:0000256" key="2">
    <source>
        <dbReference type="ARBA" id="ARBA00004651"/>
    </source>
</evidence>
<evidence type="ECO:0000256" key="1">
    <source>
        <dbReference type="ARBA" id="ARBA00002949"/>
    </source>
</evidence>
<comment type="caution">
    <text evidence="13">The sequence shown here is derived from an EMBL/GenBank/DDBJ whole genome shotgun (WGS) entry which is preliminary data.</text>
</comment>
<comment type="similarity">
    <text evidence="3 11">Belongs to the binding-protein-dependent transport system permease family. CysTW subfamily.</text>
</comment>
<keyword evidence="11" id="KW-0997">Cell inner membrane</keyword>
<keyword evidence="5" id="KW-1003">Cell membrane</keyword>
<dbReference type="CDD" id="cd06261">
    <property type="entry name" value="TM_PBP2"/>
    <property type="match status" value="1"/>
</dbReference>
<keyword evidence="8 10" id="KW-1133">Transmembrane helix</keyword>
<dbReference type="InterPro" id="IPR035906">
    <property type="entry name" value="MetI-like_sf"/>
</dbReference>
<feature type="transmembrane region" description="Helical" evidence="10">
    <location>
        <begin position="195"/>
        <end position="216"/>
    </location>
</feature>
<feature type="transmembrane region" description="Helical" evidence="10">
    <location>
        <begin position="146"/>
        <end position="168"/>
    </location>
</feature>
<keyword evidence="7 10" id="KW-0812">Transmembrane</keyword>
<protein>
    <recommendedName>
        <fullName evidence="11">Molybdenum transport system permease</fullName>
    </recommendedName>
</protein>
<dbReference type="RefSeq" id="WP_186882512.1">
    <property type="nucleotide sequence ID" value="NZ_JACOGG010000026.1"/>
</dbReference>
<evidence type="ECO:0000256" key="5">
    <source>
        <dbReference type="ARBA" id="ARBA00022475"/>
    </source>
</evidence>
<comment type="function">
    <text evidence="1 11">Part of the binding-protein-dependent transport system for molybdenum; probably responsible for the translocation of the substrate across the membrane.</text>
</comment>
<evidence type="ECO:0000256" key="4">
    <source>
        <dbReference type="ARBA" id="ARBA00022448"/>
    </source>
</evidence>
<dbReference type="InterPro" id="IPR000515">
    <property type="entry name" value="MetI-like"/>
</dbReference>
<dbReference type="GO" id="GO:0015098">
    <property type="term" value="F:molybdate ion transmembrane transporter activity"/>
    <property type="evidence" value="ECO:0007669"/>
    <property type="project" value="UniProtKB-UniRule"/>
</dbReference>
<reference evidence="13" key="1">
    <citation type="submission" date="2020-08" db="EMBL/GenBank/DDBJ databases">
        <title>Novel species isolated from subtropical streams in China.</title>
        <authorList>
            <person name="Lu H."/>
        </authorList>
    </citation>
    <scope>NUCLEOTIDE SEQUENCE</scope>
    <source>
        <strain evidence="13">CY7W</strain>
    </source>
</reference>
<evidence type="ECO:0000256" key="3">
    <source>
        <dbReference type="ARBA" id="ARBA00007069"/>
    </source>
</evidence>
<dbReference type="PANTHER" id="PTHR30183:SF8">
    <property type="entry name" value="MOLYBDENUM TRANSPORT SYSTEM PERMEASE"/>
    <property type="match status" value="1"/>
</dbReference>
<evidence type="ECO:0000313" key="13">
    <source>
        <dbReference type="EMBL" id="MBC3936990.1"/>
    </source>
</evidence>
<evidence type="ECO:0000256" key="10">
    <source>
        <dbReference type="RuleBase" id="RU363032"/>
    </source>
</evidence>
<dbReference type="SUPFAM" id="SSF161098">
    <property type="entry name" value="MetI-like"/>
    <property type="match status" value="1"/>
</dbReference>
<evidence type="ECO:0000256" key="7">
    <source>
        <dbReference type="ARBA" id="ARBA00022692"/>
    </source>
</evidence>
<feature type="transmembrane region" description="Helical" evidence="10">
    <location>
        <begin position="12"/>
        <end position="32"/>
    </location>
</feature>
<feature type="transmembrane region" description="Helical" evidence="10">
    <location>
        <begin position="44"/>
        <end position="66"/>
    </location>
</feature>
<name>A0A923ICL5_9BURK</name>
<dbReference type="AlphaFoldDB" id="A0A923ICL5"/>
<sequence length="227" mass="24771">MSGVDWQPLWLTLKLATATTLLLILCGIPIAYRIAFSQSRLKPLWETLVSMPLVLPPSVLGFYLLLAFSPQHAFGAWLEQYLHLKLVFSFAGLLIGSVIFSLPFMVQPVQSALQNLPPSLLEASRTLGKPDWYTLLRILLPNIRPALLSGIVLSFAHTVGEFGVVLMIGGNIPGVSKVASIAIYDEVESLNYASAHAYAAVLLVMSFSILLTVYIVNRRHARGQGGA</sequence>
<dbReference type="Proteomes" id="UP000612361">
    <property type="component" value="Unassembled WGS sequence"/>
</dbReference>
<dbReference type="Pfam" id="PF00528">
    <property type="entry name" value="BPD_transp_1"/>
    <property type="match status" value="1"/>
</dbReference>
<evidence type="ECO:0000256" key="11">
    <source>
        <dbReference type="RuleBase" id="RU365097"/>
    </source>
</evidence>
<feature type="domain" description="ABC transmembrane type-1" evidence="12">
    <location>
        <begin position="9"/>
        <end position="213"/>
    </location>
</feature>
<dbReference type="InterPro" id="IPR011867">
    <property type="entry name" value="ModB_ABC"/>
</dbReference>
<evidence type="ECO:0000256" key="9">
    <source>
        <dbReference type="ARBA" id="ARBA00023136"/>
    </source>
</evidence>
<evidence type="ECO:0000256" key="6">
    <source>
        <dbReference type="ARBA" id="ARBA00022505"/>
    </source>
</evidence>